<gene>
    <name evidence="2" type="ORF">GB928_027480</name>
</gene>
<dbReference type="RefSeq" id="WP_244760948.1">
    <property type="nucleotide sequence ID" value="NZ_JALJCJ010000003.1"/>
</dbReference>
<evidence type="ECO:0000313" key="2">
    <source>
        <dbReference type="EMBL" id="MDO6124929.1"/>
    </source>
</evidence>
<dbReference type="EMBL" id="WHSC02000018">
    <property type="protein sequence ID" value="MDO6124929.1"/>
    <property type="molecule type" value="Genomic_DNA"/>
</dbReference>
<comment type="caution">
    <text evidence="2">The sequence shown here is derived from an EMBL/GenBank/DDBJ whole genome shotgun (WGS) entry which is preliminary data.</text>
</comment>
<organism evidence="2 3">
    <name type="scientific">Shinella curvata</name>
    <dbReference type="NCBI Taxonomy" id="1817964"/>
    <lineage>
        <taxon>Bacteria</taxon>
        <taxon>Pseudomonadati</taxon>
        <taxon>Pseudomonadota</taxon>
        <taxon>Alphaproteobacteria</taxon>
        <taxon>Hyphomicrobiales</taxon>
        <taxon>Rhizobiaceae</taxon>
        <taxon>Shinella</taxon>
    </lineage>
</organism>
<keyword evidence="1" id="KW-0732">Signal</keyword>
<reference evidence="2" key="1">
    <citation type="submission" date="2022-04" db="EMBL/GenBank/DDBJ databases">
        <title>Shinella lacus sp. nov., a novel member of the genus Shinella from water.</title>
        <authorList>
            <person name="Deng Y."/>
        </authorList>
    </citation>
    <scope>NUCLEOTIDE SEQUENCE</scope>
    <source>
        <strain evidence="2">JCM 31239</strain>
    </source>
</reference>
<proteinExistence type="predicted"/>
<protein>
    <recommendedName>
        <fullName evidence="4">FG-GAP repeat protein</fullName>
    </recommendedName>
</protein>
<feature type="chain" id="PRO_5046823927" description="FG-GAP repeat protein" evidence="1">
    <location>
        <begin position="20"/>
        <end position="315"/>
    </location>
</feature>
<feature type="signal peptide" evidence="1">
    <location>
        <begin position="1"/>
        <end position="19"/>
    </location>
</feature>
<name>A0ABT8XMI7_9HYPH</name>
<evidence type="ECO:0000256" key="1">
    <source>
        <dbReference type="SAM" id="SignalP"/>
    </source>
</evidence>
<accession>A0ABT8XMI7</accession>
<evidence type="ECO:0008006" key="4">
    <source>
        <dbReference type="Google" id="ProtNLM"/>
    </source>
</evidence>
<sequence>MKFIFAASAVFATTLPAVAADWPQTDVDAAVQIVTTREKESGIAECVTSADTTVAYIATQRDIDADGVNEVLVSSSPAKLGNGVTSCYGMTGQSVFLLTKTGGNWTMLIAADNTQELIFHPRETGGLPDVEMTGPGFCFPIHRYDRGEYRPWKVCDGNQQLFADAAPWITDKSSVAPRDGETTQVETASFEAGNAVDMRSLFDHNGSDVRIDPGAGTIIYEKPKAKIAGTVKAGTLLFKASASWDPYDDRATIKGTAYVFKKGCEPAPYEVAGRQEGWHTLVLKGAAPVRAKNSCAVVGYKMNGNATLKFVSWGD</sequence>
<dbReference type="Proteomes" id="UP001177080">
    <property type="component" value="Unassembled WGS sequence"/>
</dbReference>
<evidence type="ECO:0000313" key="3">
    <source>
        <dbReference type="Proteomes" id="UP001177080"/>
    </source>
</evidence>
<keyword evidence="3" id="KW-1185">Reference proteome</keyword>